<sequence length="756" mass="84901">MDFSAKWITGPAAVDRDSEVAPYFFRKQVTLPENVEHAMIYATALGIYSIFLDQEKVSDSYFAPGYTEYNNRLQYQKYDVSSLLKGKNSFVLTAELADGWYTGRLGLCNNENCYGEKRALLAELHLTLSDGSEQIIGTDASFEVTTDGPRRHASFFDGEEYDARINIDNASFVNATEYTGTVPPALVPIQGVPVRLHEQVKPKRIFQDRDGITLIDFGRNMAGIVKIGPFTAKEGQKVVIRHGELIQNDKLYTGNLRTAKQTLTYICKEGVNEYLPEFCYMGFQYISVEGMEVSEENICAYEMYSDMESIGSFHCSDERINQLQRNIVTSLKANFVDIPTDCPQRDERCGWTGDIAAFAPTAAFNMNITTFMKKWLADLAIVQKEVGVVPWICPSNNFINDRTSDFWAQNFDQCDALWGDAATLVPWAVYQSSGDVSILEQQYESMKAWVETEKQLADIVEEDSPRYIWKHGMQLGDWLAPGKDINDWIDCAKWTSTAYYAHSAQIVSKAAAILGKTEDAAAYDALFHTVCQAFRDTFVEPDGHITDGFQSIYALTLRFDLLLPEQRPRALRDLLDDIRARGNHLGTGFVGTAELLAALSDEGMVQEAYDLLFQDTCPSWLYPIQCGATSSWERWDSLLPDGTINQSDDGPQDMVSFNHYAYGAVGNWLYTCIGGLSMVEPGYKTFRLAPVIGEQLTFAEVSHKCPYGTITCRWEKDASAKHGYTLKFHVPEQTRAIVTCPDGIEREYTGGDYVLS</sequence>
<protein>
    <recommendedName>
        <fullName evidence="2">alpha-L-rhamnosidase</fullName>
        <ecNumber evidence="2">3.2.1.40</ecNumber>
    </recommendedName>
</protein>
<dbReference type="InterPro" id="IPR013737">
    <property type="entry name" value="Bac_rhamnosid_N"/>
</dbReference>
<dbReference type="Pfam" id="PF08531">
    <property type="entry name" value="Bac_rhamnosid_N"/>
    <property type="match status" value="1"/>
</dbReference>
<evidence type="ECO:0000259" key="7">
    <source>
        <dbReference type="Pfam" id="PF17390"/>
    </source>
</evidence>
<dbReference type="Gene3D" id="1.50.10.10">
    <property type="match status" value="1"/>
</dbReference>
<accession>A0A4Q1RE76</accession>
<evidence type="ECO:0000256" key="3">
    <source>
        <dbReference type="ARBA" id="ARBA00022801"/>
    </source>
</evidence>
<dbReference type="PANTHER" id="PTHR33307:SF6">
    <property type="entry name" value="ALPHA-RHAMNOSIDASE (EUROFUNG)-RELATED"/>
    <property type="match status" value="1"/>
</dbReference>
<evidence type="ECO:0000256" key="2">
    <source>
        <dbReference type="ARBA" id="ARBA00012652"/>
    </source>
</evidence>
<dbReference type="GO" id="GO:0005975">
    <property type="term" value="P:carbohydrate metabolic process"/>
    <property type="evidence" value="ECO:0007669"/>
    <property type="project" value="InterPro"/>
</dbReference>
<organism evidence="8 9">
    <name type="scientific">Blautia faecicola</name>
    <dbReference type="NCBI Taxonomy" id="2509240"/>
    <lineage>
        <taxon>Bacteria</taxon>
        <taxon>Bacillati</taxon>
        <taxon>Bacillota</taxon>
        <taxon>Clostridia</taxon>
        <taxon>Lachnospirales</taxon>
        <taxon>Lachnospiraceae</taxon>
        <taxon>Blautia</taxon>
    </lineage>
</organism>
<dbReference type="PANTHER" id="PTHR33307">
    <property type="entry name" value="ALPHA-RHAMNOSIDASE (EUROFUNG)"/>
    <property type="match status" value="1"/>
</dbReference>
<dbReference type="Pfam" id="PF05592">
    <property type="entry name" value="Bac_rhamnosid"/>
    <property type="match status" value="1"/>
</dbReference>
<dbReference type="InterPro" id="IPR012341">
    <property type="entry name" value="6hp_glycosidase-like_sf"/>
</dbReference>
<comment type="caution">
    <text evidence="8">The sequence shown here is derived from an EMBL/GenBank/DDBJ whole genome shotgun (WGS) entry which is preliminary data.</text>
</comment>
<evidence type="ECO:0000313" key="8">
    <source>
        <dbReference type="EMBL" id="RXS73837.1"/>
    </source>
</evidence>
<feature type="domain" description="Alpha-L-rhamnosidase concanavalin-like" evidence="4">
    <location>
        <begin position="209"/>
        <end position="303"/>
    </location>
</feature>
<dbReference type="InterPro" id="IPR016007">
    <property type="entry name" value="Alpha_rhamnosid"/>
</dbReference>
<evidence type="ECO:0000256" key="1">
    <source>
        <dbReference type="ARBA" id="ARBA00001445"/>
    </source>
</evidence>
<feature type="domain" description="Bacterial alpha-L-rhamnosidase N-terminal" evidence="5">
    <location>
        <begin position="34"/>
        <end position="169"/>
    </location>
</feature>
<feature type="domain" description="Alpha-L-rhamnosidase C-terminal" evidence="7">
    <location>
        <begin position="675"/>
        <end position="748"/>
    </location>
</feature>
<evidence type="ECO:0000259" key="4">
    <source>
        <dbReference type="Pfam" id="PF05592"/>
    </source>
</evidence>
<reference evidence="8 9" key="1">
    <citation type="submission" date="2019-01" db="EMBL/GenBank/DDBJ databases">
        <title>Blautia sp. nov. KGMB01111 isolated human feces.</title>
        <authorList>
            <person name="Park J.-E."/>
            <person name="Kim J.-S."/>
            <person name="Park S.-H."/>
        </authorList>
    </citation>
    <scope>NUCLEOTIDE SEQUENCE [LARGE SCALE GENOMIC DNA]</scope>
    <source>
        <strain evidence="8 9">KGMB01111</strain>
    </source>
</reference>
<dbReference type="Gene3D" id="2.60.120.260">
    <property type="entry name" value="Galactose-binding domain-like"/>
    <property type="match status" value="2"/>
</dbReference>
<dbReference type="SUPFAM" id="SSF48208">
    <property type="entry name" value="Six-hairpin glycosidases"/>
    <property type="match status" value="1"/>
</dbReference>
<dbReference type="Proteomes" id="UP000290106">
    <property type="component" value="Unassembled WGS sequence"/>
</dbReference>
<dbReference type="InterPro" id="IPR008928">
    <property type="entry name" value="6-hairpin_glycosidase_sf"/>
</dbReference>
<dbReference type="GO" id="GO:0030596">
    <property type="term" value="F:alpha-L-rhamnosidase activity"/>
    <property type="evidence" value="ECO:0007669"/>
    <property type="project" value="UniProtKB-EC"/>
</dbReference>
<name>A0A4Q1RE76_9FIRM</name>
<dbReference type="Gene3D" id="2.60.420.10">
    <property type="entry name" value="Maltose phosphorylase, domain 3"/>
    <property type="match status" value="1"/>
</dbReference>
<dbReference type="Pfam" id="PF17389">
    <property type="entry name" value="Bac_rhamnosid6H"/>
    <property type="match status" value="1"/>
</dbReference>
<dbReference type="InterPro" id="IPR035398">
    <property type="entry name" value="Bac_rhamnosid_C"/>
</dbReference>
<keyword evidence="3" id="KW-0378">Hydrolase</keyword>
<evidence type="ECO:0000259" key="6">
    <source>
        <dbReference type="Pfam" id="PF17389"/>
    </source>
</evidence>
<evidence type="ECO:0000313" key="9">
    <source>
        <dbReference type="Proteomes" id="UP000290106"/>
    </source>
</evidence>
<dbReference type="InterPro" id="IPR008902">
    <property type="entry name" value="Rhamnosid_concanavalin"/>
</dbReference>
<proteinExistence type="predicted"/>
<dbReference type="AlphaFoldDB" id="A0A4Q1RE76"/>
<keyword evidence="9" id="KW-1185">Reference proteome</keyword>
<feature type="domain" description="Alpha-L-rhamnosidase six-hairpin glycosidase" evidence="6">
    <location>
        <begin position="309"/>
        <end position="673"/>
    </location>
</feature>
<dbReference type="InterPro" id="IPR035396">
    <property type="entry name" value="Bac_rhamnosid6H"/>
</dbReference>
<dbReference type="OrthoDB" id="9761045at2"/>
<dbReference type="RefSeq" id="WP_129256714.1">
    <property type="nucleotide sequence ID" value="NZ_SDKC01000001.1"/>
</dbReference>
<dbReference type="EMBL" id="SDKC01000001">
    <property type="protein sequence ID" value="RXS73837.1"/>
    <property type="molecule type" value="Genomic_DNA"/>
</dbReference>
<gene>
    <name evidence="8" type="ORF">ETP43_00265</name>
</gene>
<evidence type="ECO:0000259" key="5">
    <source>
        <dbReference type="Pfam" id="PF08531"/>
    </source>
</evidence>
<dbReference type="EC" id="3.2.1.40" evidence="2"/>
<dbReference type="Pfam" id="PF17390">
    <property type="entry name" value="Bac_rhamnosid_C"/>
    <property type="match status" value="1"/>
</dbReference>
<comment type="catalytic activity">
    <reaction evidence="1">
        <text>Hydrolysis of terminal non-reducing alpha-L-rhamnose residues in alpha-L-rhamnosides.</text>
        <dbReference type="EC" id="3.2.1.40"/>
    </reaction>
</comment>